<dbReference type="CDD" id="cd06347">
    <property type="entry name" value="PBP1_ABC_LivK_ligand_binding-like"/>
    <property type="match status" value="1"/>
</dbReference>
<dbReference type="RefSeq" id="WP_054750484.1">
    <property type="nucleotide sequence ID" value="NZ_AYZK01000003.1"/>
</dbReference>
<dbReference type="PATRIC" id="fig|1423810.4.peg.1443"/>
<dbReference type="InterPro" id="IPR028082">
    <property type="entry name" value="Peripla_BP_I"/>
</dbReference>
<proteinExistence type="inferred from homology"/>
<accession>A0A0R2C6D2</accession>
<dbReference type="PANTHER" id="PTHR30483">
    <property type="entry name" value="LEUCINE-SPECIFIC-BINDING PROTEIN"/>
    <property type="match status" value="1"/>
</dbReference>
<dbReference type="InterPro" id="IPR028081">
    <property type="entry name" value="Leu-bd"/>
</dbReference>
<name>A0A0R2C6D2_9LACO</name>
<evidence type="ECO:0000313" key="5">
    <source>
        <dbReference type="EMBL" id="KRM87246.1"/>
    </source>
</evidence>
<evidence type="ECO:0000259" key="4">
    <source>
        <dbReference type="Pfam" id="PF13458"/>
    </source>
</evidence>
<evidence type="ECO:0000313" key="6">
    <source>
        <dbReference type="Proteomes" id="UP000051789"/>
    </source>
</evidence>
<dbReference type="InterPro" id="IPR051010">
    <property type="entry name" value="BCAA_transport"/>
</dbReference>
<dbReference type="Pfam" id="PF13458">
    <property type="entry name" value="Peripla_BP_6"/>
    <property type="match status" value="1"/>
</dbReference>
<organism evidence="5 6">
    <name type="scientific">Lacticaseibacillus thailandensis DSM 22698 = JCM 13996</name>
    <dbReference type="NCBI Taxonomy" id="1423810"/>
    <lineage>
        <taxon>Bacteria</taxon>
        <taxon>Bacillati</taxon>
        <taxon>Bacillota</taxon>
        <taxon>Bacilli</taxon>
        <taxon>Lactobacillales</taxon>
        <taxon>Lactobacillaceae</taxon>
        <taxon>Lacticaseibacillus</taxon>
    </lineage>
</organism>
<evidence type="ECO:0000256" key="3">
    <source>
        <dbReference type="SAM" id="SignalP"/>
    </source>
</evidence>
<gene>
    <name evidence="5" type="ORF">FD19_GL001404</name>
</gene>
<reference evidence="5 6" key="1">
    <citation type="journal article" date="2015" name="Genome Announc.">
        <title>Expanding the biotechnology potential of lactobacilli through comparative genomics of 213 strains and associated genera.</title>
        <authorList>
            <person name="Sun Z."/>
            <person name="Harris H.M."/>
            <person name="McCann A."/>
            <person name="Guo C."/>
            <person name="Argimon S."/>
            <person name="Zhang W."/>
            <person name="Yang X."/>
            <person name="Jeffery I.B."/>
            <person name="Cooney J.C."/>
            <person name="Kagawa T.F."/>
            <person name="Liu W."/>
            <person name="Song Y."/>
            <person name="Salvetti E."/>
            <person name="Wrobel A."/>
            <person name="Rasinkangas P."/>
            <person name="Parkhill J."/>
            <person name="Rea M.C."/>
            <person name="O'Sullivan O."/>
            <person name="Ritari J."/>
            <person name="Douillard F.P."/>
            <person name="Paul Ross R."/>
            <person name="Yang R."/>
            <person name="Briner A.E."/>
            <person name="Felis G.E."/>
            <person name="de Vos W.M."/>
            <person name="Barrangou R."/>
            <person name="Klaenhammer T.R."/>
            <person name="Caufield P.W."/>
            <person name="Cui Y."/>
            <person name="Zhang H."/>
            <person name="O'Toole P.W."/>
        </authorList>
    </citation>
    <scope>NUCLEOTIDE SEQUENCE [LARGE SCALE GENOMIC DNA]</scope>
    <source>
        <strain evidence="5 6">DSM 22698</strain>
    </source>
</reference>
<dbReference type="OrthoDB" id="9783240at2"/>
<dbReference type="SUPFAM" id="SSF53822">
    <property type="entry name" value="Periplasmic binding protein-like I"/>
    <property type="match status" value="1"/>
</dbReference>
<dbReference type="PANTHER" id="PTHR30483:SF6">
    <property type="entry name" value="PERIPLASMIC BINDING PROTEIN OF ABC TRANSPORTER FOR NATURAL AMINO ACIDS"/>
    <property type="match status" value="1"/>
</dbReference>
<feature type="domain" description="Leucine-binding protein" evidence="4">
    <location>
        <begin position="39"/>
        <end position="385"/>
    </location>
</feature>
<keyword evidence="6" id="KW-1185">Reference proteome</keyword>
<evidence type="ECO:0000256" key="2">
    <source>
        <dbReference type="ARBA" id="ARBA00022729"/>
    </source>
</evidence>
<sequence length="396" mass="41933">MKKTFKRIALGFAAAAMVTIMAGCSSSAKAKGNSASGNTIKVGVNMELSGSTAGYGEQEKKGIELAFEKINKAGGVKVKGKKMKLKPVYRDNKSSTTSAASVAAQLVNNDKVVAVVGPATTNDSTAAIPNVTKASVPMITPSATDAGYTLQKNGKVQPYAFRACFTDSFQATAAAKFAYNTLKVKKVAILADNASDYGTGLTKAFKKTFKGDVVSTQYFQAGDKDFNATLTSLKNKKFDALYVPGYYSEVGLIIKQARQMGIKTPIIGADGMGDPSLPKIAGSNNATNVYYSTPFSTKSADTNTTVKNFMADYKQKFNAEAPTFSALAYDSVYMVKAAIEKANSTNSVDIAKALGKLKNMKGVTGTMSIDSKHNPEKTVSIEQMTNGQIVKAYSVK</sequence>
<evidence type="ECO:0000256" key="1">
    <source>
        <dbReference type="ARBA" id="ARBA00010062"/>
    </source>
</evidence>
<dbReference type="STRING" id="1423810.FD19_GL001404"/>
<comment type="similarity">
    <text evidence="1">Belongs to the leucine-binding protein family.</text>
</comment>
<comment type="caution">
    <text evidence="5">The sequence shown here is derived from an EMBL/GenBank/DDBJ whole genome shotgun (WGS) entry which is preliminary data.</text>
</comment>
<dbReference type="Gene3D" id="3.40.50.2300">
    <property type="match status" value="2"/>
</dbReference>
<feature type="chain" id="PRO_5006415606" evidence="3">
    <location>
        <begin position="31"/>
        <end position="396"/>
    </location>
</feature>
<dbReference type="Proteomes" id="UP000051789">
    <property type="component" value="Unassembled WGS sequence"/>
</dbReference>
<dbReference type="EMBL" id="AYZK01000003">
    <property type="protein sequence ID" value="KRM87246.1"/>
    <property type="molecule type" value="Genomic_DNA"/>
</dbReference>
<dbReference type="AlphaFoldDB" id="A0A0R2C6D2"/>
<dbReference type="PROSITE" id="PS51257">
    <property type="entry name" value="PROKAR_LIPOPROTEIN"/>
    <property type="match status" value="1"/>
</dbReference>
<protein>
    <submittedName>
        <fullName evidence="5">LivA protein</fullName>
    </submittedName>
</protein>
<feature type="signal peptide" evidence="3">
    <location>
        <begin position="1"/>
        <end position="30"/>
    </location>
</feature>
<keyword evidence="2 3" id="KW-0732">Signal</keyword>